<evidence type="ECO:0000313" key="5">
    <source>
        <dbReference type="EMBL" id="MBL0406168.1"/>
    </source>
</evidence>
<dbReference type="Pfam" id="PF00766">
    <property type="entry name" value="ETF_alpha"/>
    <property type="match status" value="1"/>
</dbReference>
<dbReference type="GO" id="GO:0033539">
    <property type="term" value="P:fatty acid beta-oxidation using acyl-CoA dehydrogenase"/>
    <property type="evidence" value="ECO:0007669"/>
    <property type="project" value="TreeGrafter"/>
</dbReference>
<dbReference type="Gene3D" id="3.40.50.1220">
    <property type="entry name" value="TPP-binding domain"/>
    <property type="match status" value="1"/>
</dbReference>
<accession>A0A937CXV8</accession>
<evidence type="ECO:0000256" key="1">
    <source>
        <dbReference type="ARBA" id="ARBA00005817"/>
    </source>
</evidence>
<evidence type="ECO:0000313" key="6">
    <source>
        <dbReference type="Proteomes" id="UP000605848"/>
    </source>
</evidence>
<dbReference type="GO" id="GO:0009055">
    <property type="term" value="F:electron transfer activity"/>
    <property type="evidence" value="ECO:0007669"/>
    <property type="project" value="InterPro"/>
</dbReference>
<evidence type="ECO:0000259" key="4">
    <source>
        <dbReference type="Pfam" id="PF01012"/>
    </source>
</evidence>
<dbReference type="AlphaFoldDB" id="A0A937CXV8"/>
<dbReference type="GO" id="GO:0050660">
    <property type="term" value="F:flavin adenine dinucleotide binding"/>
    <property type="evidence" value="ECO:0007669"/>
    <property type="project" value="InterPro"/>
</dbReference>
<dbReference type="Gene3D" id="3.40.50.620">
    <property type="entry name" value="HUPs"/>
    <property type="match status" value="1"/>
</dbReference>
<dbReference type="RefSeq" id="WP_202062904.1">
    <property type="nucleotide sequence ID" value="NZ_JAEQMY010000035.1"/>
</dbReference>
<keyword evidence="6" id="KW-1185">Reference proteome</keyword>
<dbReference type="SUPFAM" id="SSF52467">
    <property type="entry name" value="DHS-like NAD/FAD-binding domain"/>
    <property type="match status" value="1"/>
</dbReference>
<dbReference type="InterPro" id="IPR001308">
    <property type="entry name" value="ETF_a/FixB"/>
</dbReference>
<proteinExistence type="inferred from homology"/>
<name>A0A937CXV8_9HYPH</name>
<dbReference type="SUPFAM" id="SSF52402">
    <property type="entry name" value="Adenine nucleotide alpha hydrolases-like"/>
    <property type="match status" value="1"/>
</dbReference>
<comment type="caution">
    <text evidence="5">The sequence shown here is derived from an EMBL/GenBank/DDBJ whole genome shotgun (WGS) entry which is preliminary data.</text>
</comment>
<keyword evidence="2" id="KW-0813">Transport</keyword>
<evidence type="ECO:0000256" key="2">
    <source>
        <dbReference type="ARBA" id="ARBA00022982"/>
    </source>
</evidence>
<reference evidence="5" key="1">
    <citation type="submission" date="2021-01" db="EMBL/GenBank/DDBJ databases">
        <title>Microvirga sp.</title>
        <authorList>
            <person name="Kim M.K."/>
        </authorList>
    </citation>
    <scope>NUCLEOTIDE SEQUENCE</scope>
    <source>
        <strain evidence="5">5420S-16</strain>
    </source>
</reference>
<dbReference type="InterPro" id="IPR029035">
    <property type="entry name" value="DHS-like_NAD/FAD-binding_dom"/>
</dbReference>
<dbReference type="InterPro" id="IPR014731">
    <property type="entry name" value="ETF_asu_C"/>
</dbReference>
<dbReference type="InterPro" id="IPR014729">
    <property type="entry name" value="Rossmann-like_a/b/a_fold"/>
</dbReference>
<feature type="domain" description="Electron transfer flavoprotein alpha subunit C-terminal" evidence="3">
    <location>
        <begin position="182"/>
        <end position="257"/>
    </location>
</feature>
<gene>
    <name evidence="5" type="ORF">JKG68_19585</name>
</gene>
<organism evidence="5 6">
    <name type="scientific">Microvirga aerilata</name>
    <dbReference type="NCBI Taxonomy" id="670292"/>
    <lineage>
        <taxon>Bacteria</taxon>
        <taxon>Pseudomonadati</taxon>
        <taxon>Pseudomonadota</taxon>
        <taxon>Alphaproteobacteria</taxon>
        <taxon>Hyphomicrobiales</taxon>
        <taxon>Methylobacteriaceae</taxon>
        <taxon>Microvirga</taxon>
    </lineage>
</organism>
<sequence length="301" mass="31536">MVPDAPSGALTSHDRDAIAAARLLADNKNGGVIALAPAAAADYGAIGIDRLVQLPDVHTEPAFRLATLEAILAEYAPAHIILPDTPLGGGHLGRLIATRQSLAIAPGVIRISGGELVRLADGGRIEQTLPAAPVILVAPESADPKPSARREARVLPIPALSEVDETIEDCGLLPVDPYSVPLQEADFIISAGNGVSDWESFSELAKVLNAAVAGTRAVCDANYLPRHRQVGASGTLVNPRCYLSFGISGAPQHLQGIARCERVIAVNTDLHADMIKRADLAIIADAQTVMPSLLALLRKQR</sequence>
<dbReference type="InterPro" id="IPR014730">
    <property type="entry name" value="ETF_a/b_N"/>
</dbReference>
<feature type="domain" description="Electron transfer flavoprotein alpha/beta-subunit N-terminal" evidence="4">
    <location>
        <begin position="7"/>
        <end position="154"/>
    </location>
</feature>
<evidence type="ECO:0000259" key="3">
    <source>
        <dbReference type="Pfam" id="PF00766"/>
    </source>
</evidence>
<dbReference type="EMBL" id="JAEQMY010000035">
    <property type="protein sequence ID" value="MBL0406168.1"/>
    <property type="molecule type" value="Genomic_DNA"/>
</dbReference>
<protein>
    <submittedName>
        <fullName evidence="5">Electron transfer flavoprotein subunit alpha/FixB family protein</fullName>
    </submittedName>
</protein>
<comment type="similarity">
    <text evidence="1">Belongs to the ETF alpha-subunit/FixB family.</text>
</comment>
<keyword evidence="2" id="KW-0249">Electron transport</keyword>
<dbReference type="PANTHER" id="PTHR43153:SF1">
    <property type="entry name" value="ELECTRON TRANSFER FLAVOPROTEIN SUBUNIT ALPHA, MITOCHONDRIAL"/>
    <property type="match status" value="1"/>
</dbReference>
<dbReference type="Proteomes" id="UP000605848">
    <property type="component" value="Unassembled WGS sequence"/>
</dbReference>
<dbReference type="Pfam" id="PF01012">
    <property type="entry name" value="ETF"/>
    <property type="match status" value="1"/>
</dbReference>
<dbReference type="PANTHER" id="PTHR43153">
    <property type="entry name" value="ELECTRON TRANSFER FLAVOPROTEIN ALPHA"/>
    <property type="match status" value="1"/>
</dbReference>